<feature type="domain" description="BPTI/Kunitz inhibitor" evidence="2">
    <location>
        <begin position="132"/>
        <end position="185"/>
    </location>
</feature>
<dbReference type="SMART" id="SM00131">
    <property type="entry name" value="KU"/>
    <property type="match status" value="2"/>
</dbReference>
<evidence type="ECO:0000313" key="3">
    <source>
        <dbReference type="Proteomes" id="UP000038045"/>
    </source>
</evidence>
<dbReference type="SUPFAM" id="SSF57362">
    <property type="entry name" value="BPTI-like"/>
    <property type="match status" value="2"/>
</dbReference>
<dbReference type="PROSITE" id="PS00280">
    <property type="entry name" value="BPTI_KUNITZ_1"/>
    <property type="match status" value="1"/>
</dbReference>
<organism evidence="3 4">
    <name type="scientific">Parastrongyloides trichosuri</name>
    <name type="common">Possum-specific nematode worm</name>
    <dbReference type="NCBI Taxonomy" id="131310"/>
    <lineage>
        <taxon>Eukaryota</taxon>
        <taxon>Metazoa</taxon>
        <taxon>Ecdysozoa</taxon>
        <taxon>Nematoda</taxon>
        <taxon>Chromadorea</taxon>
        <taxon>Rhabditida</taxon>
        <taxon>Tylenchina</taxon>
        <taxon>Panagrolaimomorpha</taxon>
        <taxon>Strongyloidoidea</taxon>
        <taxon>Strongyloididae</taxon>
        <taxon>Parastrongyloides</taxon>
    </lineage>
</organism>
<evidence type="ECO:0000256" key="1">
    <source>
        <dbReference type="SAM" id="SignalP"/>
    </source>
</evidence>
<dbReference type="CDD" id="cd00109">
    <property type="entry name" value="Kunitz-type"/>
    <property type="match status" value="1"/>
</dbReference>
<dbReference type="Pfam" id="PF00014">
    <property type="entry name" value="Kunitz_BPTI"/>
    <property type="match status" value="2"/>
</dbReference>
<evidence type="ECO:0000259" key="2">
    <source>
        <dbReference type="PROSITE" id="PS50279"/>
    </source>
</evidence>
<feature type="chain" id="PRO_5005892050" evidence="1">
    <location>
        <begin position="20"/>
        <end position="205"/>
    </location>
</feature>
<evidence type="ECO:0000313" key="4">
    <source>
        <dbReference type="WBParaSite" id="PTRK_0001059900.1"/>
    </source>
</evidence>
<keyword evidence="3" id="KW-1185">Reference proteome</keyword>
<sequence>MKIYLIILVIFCYTKLTICKPEKCILSKDIGKSCEKKDPTKRYYFDKNSGVCQFFMFQGCEGNENNFESLAECKSVCGQGKEDQTWVLADKCESNFLIPNGNYIECTSQGCPKNHTCNIKTNTCCPDKDYLCTLEDDSGNFGDGIPDKPRFAWSDSINSCVRFSYYGVNGNYNNFPNFQSCVKYCKNYKEEKETIDDIEKEIRKM</sequence>
<reference evidence="4" key="1">
    <citation type="submission" date="2017-02" db="UniProtKB">
        <authorList>
            <consortium name="WormBaseParasite"/>
        </authorList>
    </citation>
    <scope>IDENTIFICATION</scope>
</reference>
<proteinExistence type="predicted"/>
<feature type="signal peptide" evidence="1">
    <location>
        <begin position="1"/>
        <end position="19"/>
    </location>
</feature>
<dbReference type="InterPro" id="IPR020901">
    <property type="entry name" value="Prtase_inh_Kunz-CS"/>
</dbReference>
<dbReference type="AlphaFoldDB" id="A0A0N4ZPZ2"/>
<accession>A0A0N4ZPZ2</accession>
<dbReference type="Proteomes" id="UP000038045">
    <property type="component" value="Unplaced"/>
</dbReference>
<keyword evidence="1" id="KW-0732">Signal</keyword>
<dbReference type="PROSITE" id="PS50279">
    <property type="entry name" value="BPTI_KUNITZ_2"/>
    <property type="match status" value="2"/>
</dbReference>
<dbReference type="WBParaSite" id="PTRK_0001059900.1">
    <property type="protein sequence ID" value="PTRK_0001059900.1"/>
    <property type="gene ID" value="PTRK_0001059900"/>
</dbReference>
<dbReference type="GO" id="GO:0004867">
    <property type="term" value="F:serine-type endopeptidase inhibitor activity"/>
    <property type="evidence" value="ECO:0007669"/>
    <property type="project" value="InterPro"/>
</dbReference>
<feature type="domain" description="BPTI/Kunitz inhibitor" evidence="2">
    <location>
        <begin position="24"/>
        <end position="77"/>
    </location>
</feature>
<dbReference type="InterPro" id="IPR036880">
    <property type="entry name" value="Kunitz_BPTI_sf"/>
</dbReference>
<dbReference type="STRING" id="131310.A0A0N4ZPZ2"/>
<dbReference type="PANTHER" id="PTHR46339">
    <property type="entry name" value="PROTEIN CBG15282-RELATED"/>
    <property type="match status" value="1"/>
</dbReference>
<protein>
    <submittedName>
        <fullName evidence="4">BPTI/Kunitz inhibitor domain-containing protein</fullName>
    </submittedName>
</protein>
<dbReference type="InterPro" id="IPR002223">
    <property type="entry name" value="Kunitz_BPTI"/>
</dbReference>
<name>A0A0N4ZPZ2_PARTI</name>
<dbReference type="InterPro" id="IPR053014">
    <property type="entry name" value="Cuticle_assoc_divergent"/>
</dbReference>
<dbReference type="Gene3D" id="4.10.410.10">
    <property type="entry name" value="Pancreatic trypsin inhibitor Kunitz domain"/>
    <property type="match status" value="2"/>
</dbReference>
<dbReference type="PANTHER" id="PTHR46339:SF8">
    <property type="entry name" value="BPTI_KUNITZ INHIBITOR DOMAIN-CONTAINING PROTEIN"/>
    <property type="match status" value="1"/>
</dbReference>